<dbReference type="InterPro" id="IPR043138">
    <property type="entry name" value="GGT_lsub"/>
</dbReference>
<comment type="similarity">
    <text evidence="3 11">Belongs to the gamma-glutamyltransferase family.</text>
</comment>
<accession>A0A937W4K8</accession>
<dbReference type="AlphaFoldDB" id="A0A937W4K8"/>
<dbReference type="PANTHER" id="PTHR43199">
    <property type="entry name" value="GLUTATHIONE HYDROLASE"/>
    <property type="match status" value="1"/>
</dbReference>
<comment type="PTM">
    <text evidence="11">Cleaved by autocatalysis into a large and a small subunit.</text>
</comment>
<comment type="catalytic activity">
    <reaction evidence="8 11">
        <text>an N-terminal (5-L-glutamyl)-[peptide] + an alpha-amino acid = 5-L-glutamyl amino acid + an N-terminal L-alpha-aminoacyl-[peptide]</text>
        <dbReference type="Rhea" id="RHEA:23904"/>
        <dbReference type="Rhea" id="RHEA-COMP:9780"/>
        <dbReference type="Rhea" id="RHEA-COMP:9795"/>
        <dbReference type="ChEBI" id="CHEBI:77644"/>
        <dbReference type="ChEBI" id="CHEBI:78597"/>
        <dbReference type="ChEBI" id="CHEBI:78599"/>
        <dbReference type="ChEBI" id="CHEBI:78608"/>
        <dbReference type="EC" id="2.3.2.2"/>
    </reaction>
</comment>
<dbReference type="Proteomes" id="UP000712673">
    <property type="component" value="Unassembled WGS sequence"/>
</dbReference>
<comment type="subunit">
    <text evidence="11">This enzyme consists of two polypeptide chains, which are synthesized in precursor form from a single polypeptide.</text>
</comment>
<evidence type="ECO:0000256" key="7">
    <source>
        <dbReference type="ARBA" id="ARBA00023315"/>
    </source>
</evidence>
<keyword evidence="6 11" id="KW-0865">Zymogen</keyword>
<protein>
    <recommendedName>
        <fullName evidence="11">Glutathione hydrolase proenzyme</fullName>
        <ecNumber evidence="11">2.3.2.2</ecNumber>
        <ecNumber evidence="11">3.4.19.13</ecNumber>
    </recommendedName>
    <component>
        <recommendedName>
            <fullName evidence="11">Glutathione hydrolase large chain</fullName>
        </recommendedName>
    </component>
    <component>
        <recommendedName>
            <fullName evidence="11">Glutathione hydrolase small chain</fullName>
        </recommendedName>
    </component>
</protein>
<evidence type="ECO:0000256" key="5">
    <source>
        <dbReference type="ARBA" id="ARBA00022801"/>
    </source>
</evidence>
<keyword evidence="5 11" id="KW-0378">Hydrolase</keyword>
<dbReference type="InterPro" id="IPR051792">
    <property type="entry name" value="GGT_bact"/>
</dbReference>
<dbReference type="Gene3D" id="3.60.20.40">
    <property type="match status" value="1"/>
</dbReference>
<comment type="pathway">
    <text evidence="11">Sulfur metabolism; glutathione metabolism.</text>
</comment>
<dbReference type="SUPFAM" id="SSF56235">
    <property type="entry name" value="N-terminal nucleophile aminohydrolases (Ntn hydrolases)"/>
    <property type="match status" value="1"/>
</dbReference>
<dbReference type="GO" id="GO:0006751">
    <property type="term" value="P:glutathione catabolic process"/>
    <property type="evidence" value="ECO:0007669"/>
    <property type="project" value="UniProtKB-UniRule"/>
</dbReference>
<dbReference type="GO" id="GO:0103068">
    <property type="term" value="F:leukotriene C4 gamma-glutamyl transferase activity"/>
    <property type="evidence" value="ECO:0007669"/>
    <property type="project" value="UniProtKB-EC"/>
</dbReference>
<dbReference type="InterPro" id="IPR029055">
    <property type="entry name" value="Ntn_hydrolases_N"/>
</dbReference>
<reference evidence="12" key="1">
    <citation type="submission" date="2019-03" db="EMBL/GenBank/DDBJ databases">
        <title>Lake Tanganyika Metagenome-Assembled Genomes (MAGs).</title>
        <authorList>
            <person name="Tran P."/>
        </authorList>
    </citation>
    <scope>NUCLEOTIDE SEQUENCE</scope>
    <source>
        <strain evidence="12">K_DeepCast_65m_m2_066</strain>
    </source>
</reference>
<evidence type="ECO:0000256" key="1">
    <source>
        <dbReference type="ARBA" id="ARBA00001049"/>
    </source>
</evidence>
<feature type="binding site" evidence="10">
    <location>
        <begin position="408"/>
        <end position="409"/>
    </location>
    <ligand>
        <name>L-glutamate</name>
        <dbReference type="ChEBI" id="CHEBI:29985"/>
    </ligand>
</feature>
<dbReference type="EC" id="3.4.19.13" evidence="11"/>
<evidence type="ECO:0000256" key="9">
    <source>
        <dbReference type="PIRSR" id="PIRSR600101-1"/>
    </source>
</evidence>
<evidence type="ECO:0000256" key="6">
    <source>
        <dbReference type="ARBA" id="ARBA00023145"/>
    </source>
</evidence>
<evidence type="ECO:0000256" key="2">
    <source>
        <dbReference type="ARBA" id="ARBA00001089"/>
    </source>
</evidence>
<name>A0A937W4K8_UNCTE</name>
<evidence type="ECO:0000256" key="10">
    <source>
        <dbReference type="PIRSR" id="PIRSR600101-2"/>
    </source>
</evidence>
<evidence type="ECO:0000256" key="3">
    <source>
        <dbReference type="ARBA" id="ARBA00009381"/>
    </source>
</evidence>
<proteinExistence type="inferred from homology"/>
<evidence type="ECO:0000256" key="8">
    <source>
        <dbReference type="ARBA" id="ARBA00047417"/>
    </source>
</evidence>
<dbReference type="EC" id="2.3.2.2" evidence="11"/>
<dbReference type="GO" id="GO:0036374">
    <property type="term" value="F:glutathione hydrolase activity"/>
    <property type="evidence" value="ECO:0007669"/>
    <property type="project" value="UniProtKB-UniRule"/>
</dbReference>
<dbReference type="InterPro" id="IPR043137">
    <property type="entry name" value="GGT_ssub_C"/>
</dbReference>
<dbReference type="GO" id="GO:0006750">
    <property type="term" value="P:glutathione biosynthetic process"/>
    <property type="evidence" value="ECO:0007669"/>
    <property type="project" value="UniProtKB-KW"/>
</dbReference>
<comment type="caution">
    <text evidence="12">The sequence shown here is derived from an EMBL/GenBank/DDBJ whole genome shotgun (WGS) entry which is preliminary data.</text>
</comment>
<feature type="active site" description="Nucleophile" evidence="9">
    <location>
        <position position="347"/>
    </location>
</feature>
<dbReference type="NCBIfam" id="TIGR00066">
    <property type="entry name" value="g_glut_trans"/>
    <property type="match status" value="1"/>
</dbReference>
<evidence type="ECO:0000313" key="12">
    <source>
        <dbReference type="EMBL" id="MBM3225082.1"/>
    </source>
</evidence>
<keyword evidence="4 11" id="KW-0808">Transferase</keyword>
<dbReference type="EMBL" id="VGLS01000476">
    <property type="protein sequence ID" value="MBM3225082.1"/>
    <property type="molecule type" value="Genomic_DNA"/>
</dbReference>
<evidence type="ECO:0000313" key="13">
    <source>
        <dbReference type="Proteomes" id="UP000712673"/>
    </source>
</evidence>
<dbReference type="PRINTS" id="PR01210">
    <property type="entry name" value="GGTRANSPTASE"/>
</dbReference>
<dbReference type="Gene3D" id="1.10.246.130">
    <property type="match status" value="1"/>
</dbReference>
<keyword evidence="7 11" id="KW-0012">Acyltransferase</keyword>
<dbReference type="Pfam" id="PF01019">
    <property type="entry name" value="G_glu_transpept"/>
    <property type="match status" value="1"/>
</dbReference>
<sequence length="541" mass="58003">MVAANHPLAAAAGMEMLAMGGNAVDAAVAAMFALTVVEPMMVSIFGAGFVNMYDAGSGNNVIVDNYTVAPAAATPDMYTPVSDTWPDYLETVEQKNRLGYLAVAVPGALKSWCYLLAGHGHFSLDTVLQPAMRYAERGFPASQYLVDIISHCQKDLARFPASRARFLPDGQPPSPGTLLVCHEYAQTLRSIAQEGADVLYNGALGDVIVRDIQAHGGILSREDLRAYKIVRRDPVRGSYRGHEIVAVGPPSAGGLHVIQTLNILEQFEIADLGFGTAASIHLIAEALKIAFADRDEYLSDPAFKEVPVRGLRSKFYAVARRRQIKLERASEFESGNPWAYRSTSGHTTHLTVADAQGNIVAMTQTIHDVFGAKVTVPGTGILLNNTMSIFDPHPRRPNSIAPGKRMVSSMAPTMVFQGRRPWMALGAPGGMRIFGTVMQGIVNVIDHGMTLQEACEAPRIWTQGQALEVEPGIAPAVRHELLVRGHEVRVVPKIAGGMNGVMLDHETGLIYGAACWRADGAPVGLSGGGARAGLFDPVYGV</sequence>
<comment type="catalytic activity">
    <reaction evidence="2 11">
        <text>glutathione + H2O = L-cysteinylglycine + L-glutamate</text>
        <dbReference type="Rhea" id="RHEA:28807"/>
        <dbReference type="ChEBI" id="CHEBI:15377"/>
        <dbReference type="ChEBI" id="CHEBI:29985"/>
        <dbReference type="ChEBI" id="CHEBI:57925"/>
        <dbReference type="ChEBI" id="CHEBI:61694"/>
        <dbReference type="EC" id="3.4.19.13"/>
    </reaction>
</comment>
<keyword evidence="11" id="KW-0317">Glutathione biosynthesis</keyword>
<gene>
    <name evidence="12" type="primary">ggt</name>
    <name evidence="12" type="ORF">FJZ47_14950</name>
</gene>
<comment type="catalytic activity">
    <reaction evidence="1 11">
        <text>an S-substituted glutathione + H2O = an S-substituted L-cysteinylglycine + L-glutamate</text>
        <dbReference type="Rhea" id="RHEA:59468"/>
        <dbReference type="ChEBI" id="CHEBI:15377"/>
        <dbReference type="ChEBI" id="CHEBI:29985"/>
        <dbReference type="ChEBI" id="CHEBI:90779"/>
        <dbReference type="ChEBI" id="CHEBI:143103"/>
        <dbReference type="EC" id="3.4.19.13"/>
    </reaction>
</comment>
<evidence type="ECO:0000256" key="4">
    <source>
        <dbReference type="ARBA" id="ARBA00022679"/>
    </source>
</evidence>
<dbReference type="PANTHER" id="PTHR43199:SF1">
    <property type="entry name" value="GLUTATHIONE HYDROLASE PROENZYME"/>
    <property type="match status" value="1"/>
</dbReference>
<dbReference type="InterPro" id="IPR000101">
    <property type="entry name" value="GGT_peptidase"/>
</dbReference>
<evidence type="ECO:0000256" key="11">
    <source>
        <dbReference type="RuleBase" id="RU368036"/>
    </source>
</evidence>
<feature type="binding site" evidence="10">
    <location>
        <position position="430"/>
    </location>
    <ligand>
        <name>L-glutamate</name>
        <dbReference type="ChEBI" id="CHEBI:29985"/>
    </ligand>
</feature>
<organism evidence="12 13">
    <name type="scientific">Tectimicrobiota bacterium</name>
    <dbReference type="NCBI Taxonomy" id="2528274"/>
    <lineage>
        <taxon>Bacteria</taxon>
        <taxon>Pseudomonadati</taxon>
        <taxon>Nitrospinota/Tectimicrobiota group</taxon>
        <taxon>Candidatus Tectimicrobiota</taxon>
    </lineage>
</organism>